<evidence type="ECO:0000313" key="6">
    <source>
        <dbReference type="EMBL" id="MBB4284487.1"/>
    </source>
</evidence>
<dbReference type="PANTHER" id="PTHR30055">
    <property type="entry name" value="HTH-TYPE TRANSCRIPTIONAL REGULATOR RUTR"/>
    <property type="match status" value="1"/>
</dbReference>
<dbReference type="Pfam" id="PF14246">
    <property type="entry name" value="TetR_C_7"/>
    <property type="match status" value="1"/>
</dbReference>
<keyword evidence="7" id="KW-1185">Reference proteome</keyword>
<dbReference type="RefSeq" id="WP_184430955.1">
    <property type="nucleotide sequence ID" value="NZ_JACIGI010000001.1"/>
</dbReference>
<comment type="caution">
    <text evidence="6">The sequence shown here is derived from an EMBL/GenBank/DDBJ whole genome shotgun (WGS) entry which is preliminary data.</text>
</comment>
<proteinExistence type="predicted"/>
<gene>
    <name evidence="6" type="ORF">GGD88_000193</name>
</gene>
<dbReference type="InterPro" id="IPR009057">
    <property type="entry name" value="Homeodomain-like_sf"/>
</dbReference>
<dbReference type="GO" id="GO:0000976">
    <property type="term" value="F:transcription cis-regulatory region binding"/>
    <property type="evidence" value="ECO:0007669"/>
    <property type="project" value="TreeGrafter"/>
</dbReference>
<keyword evidence="2 4" id="KW-0238">DNA-binding</keyword>
<dbReference type="InterPro" id="IPR050109">
    <property type="entry name" value="HTH-type_TetR-like_transc_reg"/>
</dbReference>
<dbReference type="AlphaFoldDB" id="A0A7W6RXP9"/>
<evidence type="ECO:0000313" key="7">
    <source>
        <dbReference type="Proteomes" id="UP000555728"/>
    </source>
</evidence>
<name>A0A7W6RXP9_9PROT</name>
<dbReference type="PANTHER" id="PTHR30055:SF234">
    <property type="entry name" value="HTH-TYPE TRANSCRIPTIONAL REGULATOR BETI"/>
    <property type="match status" value="1"/>
</dbReference>
<protein>
    <submittedName>
        <fullName evidence="6">AcrR family transcriptional regulator</fullName>
    </submittedName>
</protein>
<dbReference type="SUPFAM" id="SSF46689">
    <property type="entry name" value="Homeodomain-like"/>
    <property type="match status" value="1"/>
</dbReference>
<dbReference type="InterPro" id="IPR036271">
    <property type="entry name" value="Tet_transcr_reg_TetR-rel_C_sf"/>
</dbReference>
<dbReference type="Gene3D" id="1.10.357.10">
    <property type="entry name" value="Tetracycline Repressor, domain 2"/>
    <property type="match status" value="1"/>
</dbReference>
<sequence length="222" mass="24310">MTMDQDATGEMRPGRRGRPALDAETRAARIFDAVETVISEVGLQGVSMNAIARAAGMSKRTLYGLYDGRDHLFEAWVRHARASVVRPLPPQAHGLPLAERLRLLLRLEGQHCLSGRRLAVLRSMVAEAPRYPELARAFVREGWRAARGIVAEELTRAAAAGEIRVDDPWQAAMILLDMAYQDPLDPLIDPDITPDDSAAADARLDRAIRIFLGGTRAADAAP</sequence>
<dbReference type="GO" id="GO:0003700">
    <property type="term" value="F:DNA-binding transcription factor activity"/>
    <property type="evidence" value="ECO:0007669"/>
    <property type="project" value="TreeGrafter"/>
</dbReference>
<dbReference type="Pfam" id="PF00440">
    <property type="entry name" value="TetR_N"/>
    <property type="match status" value="1"/>
</dbReference>
<keyword evidence="3" id="KW-0804">Transcription</keyword>
<evidence type="ECO:0000256" key="4">
    <source>
        <dbReference type="PROSITE-ProRule" id="PRU00335"/>
    </source>
</evidence>
<evidence type="ECO:0000256" key="1">
    <source>
        <dbReference type="ARBA" id="ARBA00023015"/>
    </source>
</evidence>
<evidence type="ECO:0000256" key="3">
    <source>
        <dbReference type="ARBA" id="ARBA00023163"/>
    </source>
</evidence>
<dbReference type="InterPro" id="IPR001647">
    <property type="entry name" value="HTH_TetR"/>
</dbReference>
<dbReference type="SUPFAM" id="SSF48498">
    <property type="entry name" value="Tetracyclin repressor-like, C-terminal domain"/>
    <property type="match status" value="1"/>
</dbReference>
<keyword evidence="1" id="KW-0805">Transcription regulation</keyword>
<evidence type="ECO:0000259" key="5">
    <source>
        <dbReference type="PROSITE" id="PS50977"/>
    </source>
</evidence>
<dbReference type="EMBL" id="JACIGI010000001">
    <property type="protein sequence ID" value="MBB4284487.1"/>
    <property type="molecule type" value="Genomic_DNA"/>
</dbReference>
<feature type="DNA-binding region" description="H-T-H motif" evidence="4">
    <location>
        <begin position="47"/>
        <end position="66"/>
    </location>
</feature>
<evidence type="ECO:0000256" key="2">
    <source>
        <dbReference type="ARBA" id="ARBA00023125"/>
    </source>
</evidence>
<dbReference type="InterPro" id="IPR039536">
    <property type="entry name" value="TetR_C_Proteobacteria"/>
</dbReference>
<accession>A0A7W6RXP9</accession>
<feature type="domain" description="HTH tetR-type" evidence="5">
    <location>
        <begin position="24"/>
        <end position="84"/>
    </location>
</feature>
<dbReference type="PROSITE" id="PS50977">
    <property type="entry name" value="HTH_TETR_2"/>
    <property type="match status" value="1"/>
</dbReference>
<dbReference type="Proteomes" id="UP000555728">
    <property type="component" value="Unassembled WGS sequence"/>
</dbReference>
<reference evidence="6 7" key="1">
    <citation type="submission" date="2020-08" db="EMBL/GenBank/DDBJ databases">
        <title>Genome sequencing of Purple Non-Sulfur Bacteria from various extreme environments.</title>
        <authorList>
            <person name="Mayer M."/>
        </authorList>
    </citation>
    <scope>NUCLEOTIDE SEQUENCE [LARGE SCALE GENOMIC DNA]</scope>
    <source>
        <strain evidence="6 7">JA135</strain>
    </source>
</reference>
<organism evidence="6 7">
    <name type="scientific">Roseospira goensis</name>
    <dbReference type="NCBI Taxonomy" id="391922"/>
    <lineage>
        <taxon>Bacteria</taxon>
        <taxon>Pseudomonadati</taxon>
        <taxon>Pseudomonadota</taxon>
        <taxon>Alphaproteobacteria</taxon>
        <taxon>Rhodospirillales</taxon>
        <taxon>Rhodospirillaceae</taxon>
        <taxon>Roseospira</taxon>
    </lineage>
</organism>